<protein>
    <recommendedName>
        <fullName evidence="6">carboxylesterase</fullName>
        <ecNumber evidence="6">3.1.1.1</ecNumber>
    </recommendedName>
</protein>
<name>A0A182XD08_ANOQN</name>
<dbReference type="InterPro" id="IPR029058">
    <property type="entry name" value="AB_hydrolase_fold"/>
</dbReference>
<dbReference type="ESTHER" id="anoga-a0neb7">
    <property type="family name" value="Carb_B_Arthropoda"/>
</dbReference>
<dbReference type="STRING" id="34691.A0A182XD08"/>
<evidence type="ECO:0000313" key="9">
    <source>
        <dbReference type="EnsemblMetazoa" id="AQUA007708-PA"/>
    </source>
</evidence>
<dbReference type="EnsemblMetazoa" id="AQUA007708-RA">
    <property type="protein sequence ID" value="AQUA007708-PA"/>
    <property type="gene ID" value="AQUA007708"/>
</dbReference>
<dbReference type="AlphaFoldDB" id="A0A182XD08"/>
<feature type="domain" description="Carboxylesterase type B" evidence="8">
    <location>
        <begin position="573"/>
        <end position="1054"/>
    </location>
</feature>
<organism evidence="9 10">
    <name type="scientific">Anopheles quadriannulatus</name>
    <name type="common">Mosquito</name>
    <dbReference type="NCBI Taxonomy" id="34691"/>
    <lineage>
        <taxon>Eukaryota</taxon>
        <taxon>Metazoa</taxon>
        <taxon>Ecdysozoa</taxon>
        <taxon>Arthropoda</taxon>
        <taxon>Hexapoda</taxon>
        <taxon>Insecta</taxon>
        <taxon>Pterygota</taxon>
        <taxon>Neoptera</taxon>
        <taxon>Endopterygota</taxon>
        <taxon>Diptera</taxon>
        <taxon>Nematocera</taxon>
        <taxon>Culicoidea</taxon>
        <taxon>Culicidae</taxon>
        <taxon>Anophelinae</taxon>
        <taxon>Anopheles</taxon>
    </lineage>
</organism>
<dbReference type="PANTHER" id="PTHR43142:SF1">
    <property type="entry name" value="CARBOXYLIC ESTER HYDROLASE"/>
    <property type="match status" value="1"/>
</dbReference>
<dbReference type="GO" id="GO:0106435">
    <property type="term" value="F:carboxylesterase activity"/>
    <property type="evidence" value="ECO:0007669"/>
    <property type="project" value="UniProtKB-EC"/>
</dbReference>
<dbReference type="InterPro" id="IPR019826">
    <property type="entry name" value="Carboxylesterase_B_AS"/>
</dbReference>
<evidence type="ECO:0000256" key="5">
    <source>
        <dbReference type="ARBA" id="ARBA00023180"/>
    </source>
</evidence>
<dbReference type="InterPro" id="IPR002018">
    <property type="entry name" value="CarbesteraseB"/>
</dbReference>
<keyword evidence="7" id="KW-0732">Signal</keyword>
<evidence type="ECO:0000256" key="6">
    <source>
        <dbReference type="ARBA" id="ARBA00039155"/>
    </source>
</evidence>
<dbReference type="EC" id="3.1.1.1" evidence="6"/>
<evidence type="ECO:0000313" key="10">
    <source>
        <dbReference type="Proteomes" id="UP000076407"/>
    </source>
</evidence>
<dbReference type="PANTHER" id="PTHR43142">
    <property type="entry name" value="CARBOXYLIC ESTER HYDROLASE"/>
    <property type="match status" value="1"/>
</dbReference>
<evidence type="ECO:0000256" key="7">
    <source>
        <dbReference type="SAM" id="SignalP"/>
    </source>
</evidence>
<accession>A0A182XD08</accession>
<keyword evidence="4" id="KW-1015">Disulfide bond</keyword>
<evidence type="ECO:0000256" key="2">
    <source>
        <dbReference type="ARBA" id="ARBA00022487"/>
    </source>
</evidence>
<proteinExistence type="inferred from homology"/>
<dbReference type="PROSITE" id="PS00122">
    <property type="entry name" value="CARBOXYLESTERASE_B_1"/>
    <property type="match status" value="2"/>
</dbReference>
<reference evidence="9" key="1">
    <citation type="submission" date="2020-05" db="UniProtKB">
        <authorList>
            <consortium name="EnsemblMetazoa"/>
        </authorList>
    </citation>
    <scope>IDENTIFICATION</scope>
    <source>
        <strain evidence="9">SANGQUA</strain>
    </source>
</reference>
<dbReference type="VEuPathDB" id="VectorBase:AQUA007708"/>
<keyword evidence="2" id="KW-0719">Serine esterase</keyword>
<keyword evidence="5" id="KW-0325">Glycoprotein</keyword>
<keyword evidence="3" id="KW-0378">Hydrolase</keyword>
<keyword evidence="10" id="KW-1185">Reference proteome</keyword>
<dbReference type="SUPFAM" id="SSF53474">
    <property type="entry name" value="alpha/beta-Hydrolases"/>
    <property type="match status" value="2"/>
</dbReference>
<dbReference type="FunFam" id="3.40.50.1820:FF:000155">
    <property type="entry name" value="Carboxylic ester hydrolase"/>
    <property type="match status" value="2"/>
</dbReference>
<evidence type="ECO:0000256" key="4">
    <source>
        <dbReference type="ARBA" id="ARBA00023157"/>
    </source>
</evidence>
<sequence length="1111" mass="124168">ASFRWICLVILCFSTPFVVGHDSAIVVNIQNGPIAGERRGDYYAFEGIPYAKPPLGNLRFASSELNDDRWTEPRSATKPGSICLQWAHFNKTKDKLKGAEDCLFLNVYTTSIDPTARLPTIAFIHGGAFMFGAGSKSKPDHIIKRHIVLVTFNYRLGPLGFLSTEDDVIPGNFGLKDQVIALQWIRENIESFGGDPETVSIVGYSAGSASVHLHYLSPLSRGLFTSGIGHSGSALNPWTMAEKSTEKAKQIGKALGCPIRTSQTLLECLRNVPAEDIVRQVSQFLDFLYNPFSPFGAVVEREGSLNTHPFLKETPRSLMSSGNVAKVPLILSVTQAEGLYPGAEFISDHKYIQEIDSRWNELVPSILDYKTAVRDLGTRDHLSETIRNRYFQGDDRLSLSNFNVLIQIISNRLYFAGVTESIKLMQPHTKVYVYVDYFKIKYGIGEKLSKGADTTYLGVSHGEDVDLVFHSIAREHLPYTKEERIVINRFVAMYKQFAKGAAPRFGSHTLPLQDDRDKISYLKLNYPQSVVIRASGLNDEEFWNSLDFNDAPLLAALCLVIACITIEASTTATIVNLKNGPIAGERRGDYYAFEGIPYAKPPLGKLRFAASELNDDRWTEPRNATVRGPVCLQWNHLIPGDNKLEGTEDCLFLNVYTTSIDPTARLPTIAFIHGGALMFGTGNFYEPDHIMRRQMILVTFNYRLGPLGFLSTEDDVIPGNFGLKDQVIALQWIRENIESFGGDPETVSIVGYSAGSASVHLHYLSPLSRGLFTSGIGHSGSALNPWVMMERSVEKAIRIGAVLGCPTRKTQALLDCLRKQQAEDIVRQVPQFLDYLYNPFSPFGAVVEKKGPLNPHPFLQETPRSLMSSGNIAKVPLILSVTEAEGLYPGAEFISDPKYLQEIDARWDELVPSILDYKTSVPDPKARDRLSEAIRNHYFGPNERLSLENFKTLIRIISNRLYFAGVTESAKLMHPFTNVYVYYDLYKSKFGVGEALSHRDEPGLLGVAHGDDVLLIFPSVLREEIPFTEEEMQVVDRFVTMYEHFTKGDQPRFGAYELPLQDSTDKLVFLELNYPQSKTVRAEGVSDEAYWRTLDFNDGPYASPAPTHTEL</sequence>
<evidence type="ECO:0000256" key="1">
    <source>
        <dbReference type="ARBA" id="ARBA00005964"/>
    </source>
</evidence>
<feature type="domain" description="Carboxylesterase type B" evidence="8">
    <location>
        <begin position="25"/>
        <end position="530"/>
    </location>
</feature>
<feature type="chain" id="PRO_5008142783" description="carboxylesterase" evidence="7">
    <location>
        <begin position="21"/>
        <end position="1111"/>
    </location>
</feature>
<evidence type="ECO:0000259" key="8">
    <source>
        <dbReference type="Pfam" id="PF00135"/>
    </source>
</evidence>
<feature type="signal peptide" evidence="7">
    <location>
        <begin position="1"/>
        <end position="20"/>
    </location>
</feature>
<dbReference type="Pfam" id="PF00135">
    <property type="entry name" value="COesterase"/>
    <property type="match status" value="2"/>
</dbReference>
<dbReference type="Proteomes" id="UP000076407">
    <property type="component" value="Unassembled WGS sequence"/>
</dbReference>
<dbReference type="Gene3D" id="3.40.50.1820">
    <property type="entry name" value="alpha/beta hydrolase"/>
    <property type="match status" value="2"/>
</dbReference>
<evidence type="ECO:0000256" key="3">
    <source>
        <dbReference type="ARBA" id="ARBA00022801"/>
    </source>
</evidence>
<comment type="similarity">
    <text evidence="1">Belongs to the type-B carboxylesterase/lipase family.</text>
</comment>